<comment type="caution">
    <text evidence="1">The sequence shown here is derived from an EMBL/GenBank/DDBJ whole genome shotgun (WGS) entry which is preliminary data.</text>
</comment>
<sequence>MVADTADGKYLRLGLVGRDGFFTFGSAGIDPAAPAAVVRGYDVEGRLVMQRRLVLPAS</sequence>
<keyword evidence="2" id="KW-1185">Reference proteome</keyword>
<protein>
    <submittedName>
        <fullName evidence="1">Uncharacterized protein</fullName>
    </submittedName>
</protein>
<organism evidence="1 2">
    <name type="scientific">Kribbella aluminosa</name>
    <dbReference type="NCBI Taxonomy" id="416017"/>
    <lineage>
        <taxon>Bacteria</taxon>
        <taxon>Bacillati</taxon>
        <taxon>Actinomycetota</taxon>
        <taxon>Actinomycetes</taxon>
        <taxon>Propionibacteriales</taxon>
        <taxon>Kribbellaceae</taxon>
        <taxon>Kribbella</taxon>
    </lineage>
</organism>
<accession>A0ABS4UM44</accession>
<gene>
    <name evidence="1" type="ORF">JOF29_003795</name>
</gene>
<reference evidence="1 2" key="1">
    <citation type="submission" date="2021-03" db="EMBL/GenBank/DDBJ databases">
        <title>Sequencing the genomes of 1000 actinobacteria strains.</title>
        <authorList>
            <person name="Klenk H.-P."/>
        </authorList>
    </citation>
    <scope>NUCLEOTIDE SEQUENCE [LARGE SCALE GENOMIC DNA]</scope>
    <source>
        <strain evidence="1 2">DSM 18824</strain>
    </source>
</reference>
<evidence type="ECO:0000313" key="1">
    <source>
        <dbReference type="EMBL" id="MBP2352712.1"/>
    </source>
</evidence>
<dbReference type="Proteomes" id="UP000755585">
    <property type="component" value="Unassembled WGS sequence"/>
</dbReference>
<dbReference type="EMBL" id="JAGINT010000001">
    <property type="protein sequence ID" value="MBP2352712.1"/>
    <property type="molecule type" value="Genomic_DNA"/>
</dbReference>
<evidence type="ECO:0000313" key="2">
    <source>
        <dbReference type="Proteomes" id="UP000755585"/>
    </source>
</evidence>
<dbReference type="RefSeq" id="WP_307863570.1">
    <property type="nucleotide sequence ID" value="NZ_BAAAVU010000014.1"/>
</dbReference>
<name>A0ABS4UM44_9ACTN</name>
<proteinExistence type="predicted"/>